<dbReference type="Pfam" id="PF01053">
    <property type="entry name" value="Cys_Met_Meta_PP"/>
    <property type="match status" value="1"/>
</dbReference>
<evidence type="ECO:0000256" key="2">
    <source>
        <dbReference type="ARBA" id="ARBA00009077"/>
    </source>
</evidence>
<dbReference type="GO" id="GO:0030170">
    <property type="term" value="F:pyridoxal phosphate binding"/>
    <property type="evidence" value="ECO:0007669"/>
    <property type="project" value="InterPro"/>
</dbReference>
<sequence length="378" mass="42526">MKGFTTKALHTFYKPNRDDGAIIPPIHLTTTFKFGNKGRYDYSRTVNPTRTILEQTLARLDNNTFGLAYSSGSAVLANIVALLKKDEVILFSSDAYGGTYRFIVNVAGNQGIKYKIVDLTDYVKTETILKNNNVKIIWVETPTNPLLKVVDISRLSKLAKKYKSILVVDNTFASPIIQQPSRFGADIVVYSTTKYINGHSDVIGGTLTTSNKELYTKLKFLQNAIGAILSPFDSWLTLRGLRTLELRMERHTNNAEKIALFLSKHRKIKKVYYPGLFTGEQKRITEKQMKRPGGMLSIEIKERYDVKKFLESLKYFPLAESLGGVESLIDHPASMTHASIPKEERERIGLSDSLLRISVGIENIEDLIADLKQALNKA</sequence>
<dbReference type="GO" id="GO:0019346">
    <property type="term" value="P:transsulfuration"/>
    <property type="evidence" value="ECO:0007669"/>
    <property type="project" value="InterPro"/>
</dbReference>
<dbReference type="GO" id="GO:0004123">
    <property type="term" value="F:cystathionine gamma-lyase activity"/>
    <property type="evidence" value="ECO:0007669"/>
    <property type="project" value="UniProtKB-ARBA"/>
</dbReference>
<dbReference type="AlphaFoldDB" id="A0A2M8KJY5"/>
<evidence type="ECO:0000256" key="4">
    <source>
        <dbReference type="PIRSR" id="PIRSR001434-2"/>
    </source>
</evidence>
<dbReference type="FunFam" id="3.40.640.10:FF:000009">
    <property type="entry name" value="Cystathionine gamma-synthase homolog"/>
    <property type="match status" value="1"/>
</dbReference>
<evidence type="ECO:0000256" key="5">
    <source>
        <dbReference type="RuleBase" id="RU362118"/>
    </source>
</evidence>
<evidence type="ECO:0000256" key="3">
    <source>
        <dbReference type="ARBA" id="ARBA00022898"/>
    </source>
</evidence>
<feature type="modified residue" description="N6-(pyridoxal phosphate)lysine" evidence="4">
    <location>
        <position position="194"/>
    </location>
</feature>
<dbReference type="PROSITE" id="PS00868">
    <property type="entry name" value="CYS_MET_METAB_PP"/>
    <property type="match status" value="1"/>
</dbReference>
<dbReference type="SUPFAM" id="SSF53383">
    <property type="entry name" value="PLP-dependent transferases"/>
    <property type="match status" value="1"/>
</dbReference>
<name>A0A2M8KJY5_9BACT</name>
<dbReference type="InterPro" id="IPR015424">
    <property type="entry name" value="PyrdxlP-dep_Trfase"/>
</dbReference>
<dbReference type="FunFam" id="3.90.1150.10:FF:000008">
    <property type="entry name" value="Cystathionine gamma-synthase"/>
    <property type="match status" value="1"/>
</dbReference>
<dbReference type="CDD" id="cd00614">
    <property type="entry name" value="CGS_like"/>
    <property type="match status" value="1"/>
</dbReference>
<gene>
    <name evidence="6" type="ORF">COU86_05515</name>
</gene>
<dbReference type="PANTHER" id="PTHR11808:SF15">
    <property type="entry name" value="CYSTATHIONINE GAMMA-LYASE"/>
    <property type="match status" value="1"/>
</dbReference>
<dbReference type="Gene3D" id="3.40.640.10">
    <property type="entry name" value="Type I PLP-dependent aspartate aminotransferase-like (Major domain)"/>
    <property type="match status" value="1"/>
</dbReference>
<keyword evidence="3 4" id="KW-0663">Pyridoxal phosphate</keyword>
<dbReference type="Gene3D" id="3.90.1150.10">
    <property type="entry name" value="Aspartate Aminotransferase, domain 1"/>
    <property type="match status" value="1"/>
</dbReference>
<comment type="cofactor">
    <cofactor evidence="1 5">
        <name>pyridoxal 5'-phosphate</name>
        <dbReference type="ChEBI" id="CHEBI:597326"/>
    </cofactor>
</comment>
<evidence type="ECO:0000256" key="1">
    <source>
        <dbReference type="ARBA" id="ARBA00001933"/>
    </source>
</evidence>
<comment type="caution">
    <text evidence="6">The sequence shown here is derived from an EMBL/GenBank/DDBJ whole genome shotgun (WGS) entry which is preliminary data.</text>
</comment>
<protein>
    <submittedName>
        <fullName evidence="6">Cystathionine gamma-synthase</fullName>
    </submittedName>
</protein>
<accession>A0A2M8KJY5</accession>
<dbReference type="PIRSF" id="PIRSF001434">
    <property type="entry name" value="CGS"/>
    <property type="match status" value="1"/>
</dbReference>
<organism evidence="6 7">
    <name type="scientific">Candidatus Roizmanbacteria bacterium CG10_big_fil_rev_8_21_14_0_10_36_26</name>
    <dbReference type="NCBI Taxonomy" id="1974851"/>
    <lineage>
        <taxon>Bacteria</taxon>
        <taxon>Candidatus Roizmaniibacteriota</taxon>
    </lineage>
</organism>
<dbReference type="EMBL" id="PFEB01000054">
    <property type="protein sequence ID" value="PJE60223.1"/>
    <property type="molecule type" value="Genomic_DNA"/>
</dbReference>
<dbReference type="Proteomes" id="UP000231434">
    <property type="component" value="Unassembled WGS sequence"/>
</dbReference>
<dbReference type="GO" id="GO:0019343">
    <property type="term" value="P:cysteine biosynthetic process via cystathionine"/>
    <property type="evidence" value="ECO:0007669"/>
    <property type="project" value="TreeGrafter"/>
</dbReference>
<dbReference type="GO" id="GO:0005737">
    <property type="term" value="C:cytoplasm"/>
    <property type="evidence" value="ECO:0007669"/>
    <property type="project" value="TreeGrafter"/>
</dbReference>
<comment type="similarity">
    <text evidence="2 5">Belongs to the trans-sulfuration enzymes family.</text>
</comment>
<proteinExistence type="inferred from homology"/>
<evidence type="ECO:0000313" key="7">
    <source>
        <dbReference type="Proteomes" id="UP000231434"/>
    </source>
</evidence>
<dbReference type="InterPro" id="IPR015422">
    <property type="entry name" value="PyrdxlP-dep_Trfase_small"/>
</dbReference>
<dbReference type="InterPro" id="IPR054542">
    <property type="entry name" value="Cys_met_metab_PP"/>
</dbReference>
<dbReference type="InterPro" id="IPR000277">
    <property type="entry name" value="Cys/Met-Metab_PyrdxlP-dep_enz"/>
</dbReference>
<evidence type="ECO:0000313" key="6">
    <source>
        <dbReference type="EMBL" id="PJE60223.1"/>
    </source>
</evidence>
<reference evidence="7" key="1">
    <citation type="submission" date="2017-09" db="EMBL/GenBank/DDBJ databases">
        <title>Depth-based differentiation of microbial function through sediment-hosted aquifers and enrichment of novel symbionts in the deep terrestrial subsurface.</title>
        <authorList>
            <person name="Probst A.J."/>
            <person name="Ladd B."/>
            <person name="Jarett J.K."/>
            <person name="Geller-Mcgrath D.E."/>
            <person name="Sieber C.M.K."/>
            <person name="Emerson J.B."/>
            <person name="Anantharaman K."/>
            <person name="Thomas B.C."/>
            <person name="Malmstrom R."/>
            <person name="Stieglmeier M."/>
            <person name="Klingl A."/>
            <person name="Woyke T."/>
            <person name="Ryan C.M."/>
            <person name="Banfield J.F."/>
        </authorList>
    </citation>
    <scope>NUCLEOTIDE SEQUENCE [LARGE SCALE GENOMIC DNA]</scope>
</reference>
<dbReference type="InterPro" id="IPR015421">
    <property type="entry name" value="PyrdxlP-dep_Trfase_major"/>
</dbReference>
<dbReference type="PANTHER" id="PTHR11808">
    <property type="entry name" value="TRANS-SULFURATION ENZYME FAMILY MEMBER"/>
    <property type="match status" value="1"/>
</dbReference>